<accession>A0A8X6YXB4</accession>
<protein>
    <submittedName>
        <fullName evidence="1">Uncharacterized protein</fullName>
    </submittedName>
</protein>
<dbReference type="Proteomes" id="UP000886998">
    <property type="component" value="Unassembled WGS sequence"/>
</dbReference>
<dbReference type="AlphaFoldDB" id="A0A8X6YXB4"/>
<sequence>MNYPGSQSDNLVVGSEKIWGSFAANRIATVAYLKAKTNLEDYQDVLAENLLPDVSLITFGEYIFQRGNASLQNPSFKKS</sequence>
<dbReference type="OrthoDB" id="106945at2759"/>
<organism evidence="1 2">
    <name type="scientific">Trichonephila inaurata madagascariensis</name>
    <dbReference type="NCBI Taxonomy" id="2747483"/>
    <lineage>
        <taxon>Eukaryota</taxon>
        <taxon>Metazoa</taxon>
        <taxon>Ecdysozoa</taxon>
        <taxon>Arthropoda</taxon>
        <taxon>Chelicerata</taxon>
        <taxon>Arachnida</taxon>
        <taxon>Araneae</taxon>
        <taxon>Araneomorphae</taxon>
        <taxon>Entelegynae</taxon>
        <taxon>Araneoidea</taxon>
        <taxon>Nephilidae</taxon>
        <taxon>Trichonephila</taxon>
        <taxon>Trichonephila inaurata</taxon>
    </lineage>
</organism>
<gene>
    <name evidence="1" type="ORF">TNIN_471981</name>
</gene>
<evidence type="ECO:0000313" key="2">
    <source>
        <dbReference type="Proteomes" id="UP000886998"/>
    </source>
</evidence>
<proteinExistence type="predicted"/>
<evidence type="ECO:0000313" key="1">
    <source>
        <dbReference type="EMBL" id="GFY78332.1"/>
    </source>
</evidence>
<keyword evidence="2" id="KW-1185">Reference proteome</keyword>
<dbReference type="EMBL" id="BMAV01022937">
    <property type="protein sequence ID" value="GFY78332.1"/>
    <property type="molecule type" value="Genomic_DNA"/>
</dbReference>
<comment type="caution">
    <text evidence="1">The sequence shown here is derived from an EMBL/GenBank/DDBJ whole genome shotgun (WGS) entry which is preliminary data.</text>
</comment>
<reference evidence="1" key="1">
    <citation type="submission" date="2020-08" db="EMBL/GenBank/DDBJ databases">
        <title>Multicomponent nature underlies the extraordinary mechanical properties of spider dragline silk.</title>
        <authorList>
            <person name="Kono N."/>
            <person name="Nakamura H."/>
            <person name="Mori M."/>
            <person name="Yoshida Y."/>
            <person name="Ohtoshi R."/>
            <person name="Malay A.D."/>
            <person name="Moran D.A.P."/>
            <person name="Tomita M."/>
            <person name="Numata K."/>
            <person name="Arakawa K."/>
        </authorList>
    </citation>
    <scope>NUCLEOTIDE SEQUENCE</scope>
</reference>
<name>A0A8X6YXB4_9ARAC</name>